<feature type="signal peptide" evidence="5">
    <location>
        <begin position="1"/>
        <end position="31"/>
    </location>
</feature>
<dbReference type="PROSITE" id="PS51257">
    <property type="entry name" value="PROKAR_LIPOPROTEIN"/>
    <property type="match status" value="1"/>
</dbReference>
<evidence type="ECO:0000313" key="9">
    <source>
        <dbReference type="Proteomes" id="UP000614741"/>
    </source>
</evidence>
<name>A0ABQ4DHW5_9CELL</name>
<dbReference type="InterPro" id="IPR000073">
    <property type="entry name" value="AB_hydrolase_1"/>
</dbReference>
<dbReference type="InterPro" id="IPR029058">
    <property type="entry name" value="AB_hydrolase_fold"/>
</dbReference>
<reference evidence="8 9" key="1">
    <citation type="submission" date="2021-01" db="EMBL/GenBank/DDBJ databases">
        <title>Whole genome shotgun sequence of Cellulomonas phragmiteti NBRC 110785.</title>
        <authorList>
            <person name="Komaki H."/>
            <person name="Tamura T."/>
        </authorList>
    </citation>
    <scope>NUCLEOTIDE SEQUENCE [LARGE SCALE GENOMIC DNA]</scope>
    <source>
        <strain evidence="8 9">NBRC 110785</strain>
    </source>
</reference>
<protein>
    <submittedName>
        <fullName evidence="8">Peptidase</fullName>
    </submittedName>
</protein>
<evidence type="ECO:0000259" key="7">
    <source>
        <dbReference type="Pfam" id="PF08386"/>
    </source>
</evidence>
<evidence type="ECO:0000256" key="4">
    <source>
        <dbReference type="SAM" id="MobiDB-lite"/>
    </source>
</evidence>
<feature type="domain" description="Peptidase S33 tripeptidyl aminopeptidase-like C-terminal" evidence="7">
    <location>
        <begin position="468"/>
        <end position="571"/>
    </location>
</feature>
<dbReference type="EMBL" id="BONP01000003">
    <property type="protein sequence ID" value="GIG38943.1"/>
    <property type="molecule type" value="Genomic_DNA"/>
</dbReference>
<dbReference type="RefSeq" id="WP_203671205.1">
    <property type="nucleotide sequence ID" value="NZ_BONP01000003.1"/>
</dbReference>
<organism evidence="8 9">
    <name type="scientific">Cellulomonas phragmiteti</name>
    <dbReference type="NCBI Taxonomy" id="478780"/>
    <lineage>
        <taxon>Bacteria</taxon>
        <taxon>Bacillati</taxon>
        <taxon>Actinomycetota</taxon>
        <taxon>Actinomycetes</taxon>
        <taxon>Micrococcales</taxon>
        <taxon>Cellulomonadaceae</taxon>
        <taxon>Cellulomonas</taxon>
    </lineage>
</organism>
<keyword evidence="9" id="KW-1185">Reference proteome</keyword>
<sequence length="608" mass="63954">MRRPPTRHAVAATAVAACLALTVTTLTSAGAAAHGRGPGHPGHPGHDRTSRVEAARVDRVPTPDPRWTDCSQAAGTTAECGTVDLPLDYDQPRRGTTRIALLRVPATDPQARIGTLFLNPGGPSGSGVDMAVDAHAFLSPEVLARFDVVGFDPRGVGYSAQVRCFADMSAQTQALAGMFVAFPTTEQETTGFLASAHALGRGCSTTGAPLSASMSTAQVARDLDVLRRAVGDERLSYLGFSYGSVLGQVYANLFPDRNRVLAIDGVIDPWAWAGTRRTAGTPVTDRIGSGAAGWRSMLEVLDRCGAAGPDVCRTAGLGAPRDVWAQVTDALRVAPVGLPDPDSGAPLGELAYADVVALVLGELYSPVGAQRVDTVVWAVHHLQLPDTPENAELRQQAARELLALFDVPLEDLVEAERRFVALSEVFGRDTTYANGFEAFSGVVCADALGPRRGEAWIGAAQASEAAAPGFGPRWTWLSTQCATRSWTAQDEDAYRGPFDARTVAPVLVVGNLWDPATPYEGAQAAARELPHSRLLSSDSWGHVAYGTSACVTGAVDRYLLSGELPAEGATCVGDAQPFVEQPQTRSAQEPRSLPPVVPPVPGATPRTS</sequence>
<keyword evidence="2 5" id="KW-0732">Signal</keyword>
<feature type="compositionally biased region" description="Pro residues" evidence="4">
    <location>
        <begin position="592"/>
        <end position="602"/>
    </location>
</feature>
<gene>
    <name evidence="8" type="ORF">Cph01nite_07050</name>
</gene>
<feature type="chain" id="PRO_5046299648" evidence="5">
    <location>
        <begin position="32"/>
        <end position="608"/>
    </location>
</feature>
<dbReference type="Pfam" id="PF08386">
    <property type="entry name" value="Abhydrolase_4"/>
    <property type="match status" value="1"/>
</dbReference>
<dbReference type="Gene3D" id="3.40.50.1820">
    <property type="entry name" value="alpha/beta hydrolase"/>
    <property type="match status" value="2"/>
</dbReference>
<dbReference type="PANTHER" id="PTHR43248">
    <property type="entry name" value="2-SUCCINYL-6-HYDROXY-2,4-CYCLOHEXADIENE-1-CARBOXYLATE SYNTHASE"/>
    <property type="match status" value="1"/>
</dbReference>
<comment type="similarity">
    <text evidence="1">Belongs to the peptidase S33 family.</text>
</comment>
<evidence type="ECO:0000259" key="6">
    <source>
        <dbReference type="Pfam" id="PF00561"/>
    </source>
</evidence>
<feature type="compositionally biased region" description="Basic and acidic residues" evidence="4">
    <location>
        <begin position="44"/>
        <end position="61"/>
    </location>
</feature>
<dbReference type="InterPro" id="IPR051601">
    <property type="entry name" value="Serine_prot/Carboxylest_S33"/>
</dbReference>
<dbReference type="Proteomes" id="UP000614741">
    <property type="component" value="Unassembled WGS sequence"/>
</dbReference>
<comment type="caution">
    <text evidence="8">The sequence shown here is derived from an EMBL/GenBank/DDBJ whole genome shotgun (WGS) entry which is preliminary data.</text>
</comment>
<dbReference type="Pfam" id="PF00561">
    <property type="entry name" value="Abhydrolase_1"/>
    <property type="match status" value="1"/>
</dbReference>
<dbReference type="InterPro" id="IPR013595">
    <property type="entry name" value="Pept_S33_TAP-like_C"/>
</dbReference>
<evidence type="ECO:0000256" key="3">
    <source>
        <dbReference type="ARBA" id="ARBA00022801"/>
    </source>
</evidence>
<accession>A0ABQ4DHW5</accession>
<evidence type="ECO:0000256" key="2">
    <source>
        <dbReference type="ARBA" id="ARBA00022729"/>
    </source>
</evidence>
<dbReference type="SUPFAM" id="SSF53474">
    <property type="entry name" value="alpha/beta-Hydrolases"/>
    <property type="match status" value="1"/>
</dbReference>
<feature type="region of interest" description="Disordered" evidence="4">
    <location>
        <begin position="577"/>
        <end position="608"/>
    </location>
</feature>
<feature type="region of interest" description="Disordered" evidence="4">
    <location>
        <begin position="31"/>
        <end position="66"/>
    </location>
</feature>
<evidence type="ECO:0000256" key="1">
    <source>
        <dbReference type="ARBA" id="ARBA00010088"/>
    </source>
</evidence>
<keyword evidence="3" id="KW-0378">Hydrolase</keyword>
<evidence type="ECO:0000313" key="8">
    <source>
        <dbReference type="EMBL" id="GIG38943.1"/>
    </source>
</evidence>
<proteinExistence type="inferred from homology"/>
<feature type="domain" description="AB hydrolase-1" evidence="6">
    <location>
        <begin position="115"/>
        <end position="265"/>
    </location>
</feature>
<dbReference type="PANTHER" id="PTHR43248:SF29">
    <property type="entry name" value="TRIPEPTIDYL AMINOPEPTIDASE"/>
    <property type="match status" value="1"/>
</dbReference>
<evidence type="ECO:0000256" key="5">
    <source>
        <dbReference type="SAM" id="SignalP"/>
    </source>
</evidence>